<dbReference type="PANTHER" id="PTHR43591:SF24">
    <property type="entry name" value="2-METHOXY-6-POLYPRENYL-1,4-BENZOQUINOL METHYLASE, MITOCHONDRIAL"/>
    <property type="match status" value="1"/>
</dbReference>
<dbReference type="EC" id="2.1.1.163" evidence="5"/>
<dbReference type="UniPathway" id="UPA00079">
    <property type="reaction ID" value="UER00169"/>
</dbReference>
<evidence type="ECO:0000256" key="2">
    <source>
        <dbReference type="ARBA" id="ARBA00022603"/>
    </source>
</evidence>
<name>A0A7M1T4M2_9FLAO</name>
<organism evidence="6 7">
    <name type="scientific">Cruoricaptor ignavus</name>
    <dbReference type="NCBI Taxonomy" id="1118202"/>
    <lineage>
        <taxon>Bacteria</taxon>
        <taxon>Pseudomonadati</taxon>
        <taxon>Bacteroidota</taxon>
        <taxon>Flavobacteriia</taxon>
        <taxon>Flavobacteriales</taxon>
        <taxon>Weeksellaceae</taxon>
        <taxon>Cruoricaptor</taxon>
    </lineage>
</organism>
<dbReference type="SUPFAM" id="SSF53335">
    <property type="entry name" value="S-adenosyl-L-methionine-dependent methyltransferases"/>
    <property type="match status" value="1"/>
</dbReference>
<protein>
    <recommendedName>
        <fullName evidence="5">Demethylmenaquinone methyltransferase</fullName>
        <ecNumber evidence="5">2.1.1.163</ecNumber>
    </recommendedName>
</protein>
<sequence length="243" mass="27167">MLKNLNQVKPYSSAGSKKSQVEDMFDNIAPRYDLLNHVLSLKIDVLWRRLLVHMMAAGRPQRVLDVATGTGDLAIAIHRGTGAQVTGLDLSQQMLNVGTEKIKNAGLSTGIRMMKGDAENLPFQDDTFDAVSVAFGVRNFENLEMGLREMRRVVKPGGSVFILEFSQVEGILRPLYQFYFKNILPRIGRLVSRDNRAYTYLPDSVNAFPYGDAMKKILLAQGYSKVDYKKLSLGIATIYKATK</sequence>
<dbReference type="InterPro" id="IPR004033">
    <property type="entry name" value="UbiE/COQ5_MeTrFase"/>
</dbReference>
<dbReference type="NCBIfam" id="TIGR01934">
    <property type="entry name" value="MenG_MenH_UbiE"/>
    <property type="match status" value="1"/>
</dbReference>
<dbReference type="KEGG" id="civ:IMZ16_00080"/>
<dbReference type="CDD" id="cd02440">
    <property type="entry name" value="AdoMet_MTases"/>
    <property type="match status" value="1"/>
</dbReference>
<dbReference type="GO" id="GO:0009234">
    <property type="term" value="P:menaquinone biosynthetic process"/>
    <property type="evidence" value="ECO:0007669"/>
    <property type="project" value="UniProtKB-UniRule"/>
</dbReference>
<comment type="similarity">
    <text evidence="5">Belongs to the class I-like SAM-binding methyltransferase superfamily. MenG/UbiE family.</text>
</comment>
<dbReference type="GO" id="GO:0043770">
    <property type="term" value="F:demethylmenaquinone methyltransferase activity"/>
    <property type="evidence" value="ECO:0007669"/>
    <property type="project" value="UniProtKB-UniRule"/>
</dbReference>
<dbReference type="NCBIfam" id="NF001244">
    <property type="entry name" value="PRK00216.1-5"/>
    <property type="match status" value="1"/>
</dbReference>
<dbReference type="Gene3D" id="3.40.50.150">
    <property type="entry name" value="Vaccinia Virus protein VP39"/>
    <property type="match status" value="1"/>
</dbReference>
<comment type="pathway">
    <text evidence="5">Quinol/quinone metabolism; menaquinone biosynthesis; menaquinol from 1,4-dihydroxy-2-naphthoate: step 2/2.</text>
</comment>
<accession>A0A7M1T4M2</accession>
<dbReference type="Proteomes" id="UP000593605">
    <property type="component" value="Chromosome"/>
</dbReference>
<reference evidence="6 7" key="1">
    <citation type="submission" date="2020-10" db="EMBL/GenBank/DDBJ databases">
        <title>Complete genome of Cruoricapor ignavus strain M1214 isolated from the blood culture of a febrile patient.</title>
        <authorList>
            <person name="Guglielmino C.J.D."/>
        </authorList>
    </citation>
    <scope>NUCLEOTIDE SEQUENCE [LARGE SCALE GENOMIC DNA]</scope>
    <source>
        <strain evidence="6 7">M1214</strain>
    </source>
</reference>
<comment type="function">
    <text evidence="5">Methyltransferase required for the conversion of demethylmenaquinol (DMKH2) to menaquinol (MKH2).</text>
</comment>
<dbReference type="EMBL" id="CP063145">
    <property type="protein sequence ID" value="QOR74790.1"/>
    <property type="molecule type" value="Genomic_DNA"/>
</dbReference>
<evidence type="ECO:0000256" key="4">
    <source>
        <dbReference type="ARBA" id="ARBA00022691"/>
    </source>
</evidence>
<dbReference type="PANTHER" id="PTHR43591">
    <property type="entry name" value="METHYLTRANSFERASE"/>
    <property type="match status" value="1"/>
</dbReference>
<proteinExistence type="inferred from homology"/>
<dbReference type="GO" id="GO:0032259">
    <property type="term" value="P:methylation"/>
    <property type="evidence" value="ECO:0007669"/>
    <property type="project" value="UniProtKB-KW"/>
</dbReference>
<feature type="binding site" evidence="5">
    <location>
        <position position="89"/>
    </location>
    <ligand>
        <name>S-adenosyl-L-methionine</name>
        <dbReference type="ChEBI" id="CHEBI:59789"/>
    </ligand>
</feature>
<evidence type="ECO:0000313" key="6">
    <source>
        <dbReference type="EMBL" id="QOR74790.1"/>
    </source>
</evidence>
<dbReference type="HAMAP" id="MF_01813">
    <property type="entry name" value="MenG_UbiE_methyltr"/>
    <property type="match status" value="1"/>
</dbReference>
<evidence type="ECO:0000256" key="5">
    <source>
        <dbReference type="HAMAP-Rule" id="MF_01813"/>
    </source>
</evidence>
<dbReference type="Pfam" id="PF01209">
    <property type="entry name" value="Ubie_methyltran"/>
    <property type="match status" value="1"/>
</dbReference>
<dbReference type="PROSITE" id="PS51608">
    <property type="entry name" value="SAM_MT_UBIE"/>
    <property type="match status" value="1"/>
</dbReference>
<keyword evidence="4 5" id="KW-0949">S-adenosyl-L-methionine</keyword>
<comment type="caution">
    <text evidence="5">Lacks conserved residue(s) required for the propagation of feature annotation.</text>
</comment>
<dbReference type="InterPro" id="IPR029063">
    <property type="entry name" value="SAM-dependent_MTases_sf"/>
</dbReference>
<dbReference type="PROSITE" id="PS01183">
    <property type="entry name" value="UBIE_1"/>
    <property type="match status" value="1"/>
</dbReference>
<keyword evidence="1 5" id="KW-0474">Menaquinone biosynthesis</keyword>
<comment type="catalytic activity">
    <reaction evidence="5">
        <text>a 2-demethylmenaquinol + S-adenosyl-L-methionine = a menaquinol + S-adenosyl-L-homocysteine + H(+)</text>
        <dbReference type="Rhea" id="RHEA:42640"/>
        <dbReference type="Rhea" id="RHEA-COMP:9539"/>
        <dbReference type="Rhea" id="RHEA-COMP:9563"/>
        <dbReference type="ChEBI" id="CHEBI:15378"/>
        <dbReference type="ChEBI" id="CHEBI:18151"/>
        <dbReference type="ChEBI" id="CHEBI:55437"/>
        <dbReference type="ChEBI" id="CHEBI:57856"/>
        <dbReference type="ChEBI" id="CHEBI:59789"/>
        <dbReference type="EC" id="2.1.1.163"/>
    </reaction>
</comment>
<dbReference type="AlphaFoldDB" id="A0A7M1T4M2"/>
<evidence type="ECO:0000256" key="1">
    <source>
        <dbReference type="ARBA" id="ARBA00022428"/>
    </source>
</evidence>
<dbReference type="InterPro" id="IPR023576">
    <property type="entry name" value="UbiE/COQ5_MeTrFase_CS"/>
</dbReference>
<evidence type="ECO:0000313" key="7">
    <source>
        <dbReference type="Proteomes" id="UP000593605"/>
    </source>
</evidence>
<feature type="binding site" evidence="5">
    <location>
        <position position="70"/>
    </location>
    <ligand>
        <name>S-adenosyl-L-methionine</name>
        <dbReference type="ChEBI" id="CHEBI:59789"/>
    </ligand>
</feature>
<evidence type="ECO:0000256" key="3">
    <source>
        <dbReference type="ARBA" id="ARBA00022679"/>
    </source>
</evidence>
<dbReference type="PROSITE" id="PS01184">
    <property type="entry name" value="UBIE_2"/>
    <property type="match status" value="1"/>
</dbReference>
<keyword evidence="2 5" id="KW-0489">Methyltransferase</keyword>
<gene>
    <name evidence="6" type="primary">ubiE</name>
    <name evidence="5" type="synonym">menG</name>
    <name evidence="6" type="ORF">IMZ16_00080</name>
</gene>
<feature type="binding site" evidence="5">
    <location>
        <begin position="117"/>
        <end position="118"/>
    </location>
    <ligand>
        <name>S-adenosyl-L-methionine</name>
        <dbReference type="ChEBI" id="CHEBI:59789"/>
    </ligand>
</feature>
<keyword evidence="3 5" id="KW-0808">Transferase</keyword>